<dbReference type="Proteomes" id="UP000656077">
    <property type="component" value="Unassembled WGS sequence"/>
</dbReference>
<reference evidence="2" key="1">
    <citation type="submission" date="2019-12" db="EMBL/GenBank/DDBJ databases">
        <title>Microbes associate with the intestines of laboratory mice.</title>
        <authorList>
            <person name="Navarre W."/>
            <person name="Wong E."/>
        </authorList>
    </citation>
    <scope>NUCLEOTIDE SEQUENCE</scope>
    <source>
        <strain evidence="2">NM79_F5</strain>
    </source>
</reference>
<evidence type="ECO:0000259" key="1">
    <source>
        <dbReference type="Pfam" id="PF00535"/>
    </source>
</evidence>
<dbReference type="SUPFAM" id="SSF53448">
    <property type="entry name" value="Nucleotide-diphospho-sugar transferases"/>
    <property type="match status" value="1"/>
</dbReference>
<dbReference type="Gene3D" id="3.90.550.10">
    <property type="entry name" value="Spore Coat Polysaccharide Biosynthesis Protein SpsA, Chain A"/>
    <property type="match status" value="1"/>
</dbReference>
<dbReference type="PANTHER" id="PTHR22916:SF3">
    <property type="entry name" value="UDP-GLCNAC:BETAGAL BETA-1,3-N-ACETYLGLUCOSAMINYLTRANSFERASE-LIKE PROTEIN 1"/>
    <property type="match status" value="1"/>
</dbReference>
<comment type="caution">
    <text evidence="2">The sequence shown here is derived from an EMBL/GenBank/DDBJ whole genome shotgun (WGS) entry which is preliminary data.</text>
</comment>
<feature type="domain" description="Glycosyltransferase 2-like" evidence="1">
    <location>
        <begin position="8"/>
        <end position="155"/>
    </location>
</feature>
<accession>A0A964RNU9</accession>
<sequence>MNNNDLVSIIVLSYNNLQYMKDCLSSILVQTYPYIEIIISDDFSDDFSMDEIKIYIESNRKNNLINYVINQNCCNLGTVKNINNAIRLATGNYFVHIACDDIFFDNQAISNIVDFYSKTNYLIAAGQIARYDESLNSFLFTLPLQQYVKYIYGNPIDCYKKLCDGDFIPSPGMSYKRELLNRYGMYDEEYMLIEDYPRWLYLTRNGCSIGYIEKLLVKYRSGGMSTSDKDSNIKRIFLNDLELVKKKEIVPYIDQIKYIIYK</sequence>
<gene>
    <name evidence="2" type="ORF">GKZ28_15510</name>
</gene>
<dbReference type="InterPro" id="IPR001173">
    <property type="entry name" value="Glyco_trans_2-like"/>
</dbReference>
<dbReference type="PANTHER" id="PTHR22916">
    <property type="entry name" value="GLYCOSYLTRANSFERASE"/>
    <property type="match status" value="1"/>
</dbReference>
<dbReference type="Pfam" id="PF00535">
    <property type="entry name" value="Glycos_transf_2"/>
    <property type="match status" value="1"/>
</dbReference>
<evidence type="ECO:0000313" key="3">
    <source>
        <dbReference type="Proteomes" id="UP000656077"/>
    </source>
</evidence>
<dbReference type="EMBL" id="WSRQ01000025">
    <property type="protein sequence ID" value="MVX65097.1"/>
    <property type="molecule type" value="Genomic_DNA"/>
</dbReference>
<dbReference type="GO" id="GO:0016758">
    <property type="term" value="F:hexosyltransferase activity"/>
    <property type="evidence" value="ECO:0007669"/>
    <property type="project" value="UniProtKB-ARBA"/>
</dbReference>
<name>A0A964RNU9_9CLOT</name>
<organism evidence="2 3">
    <name type="scientific">Clostridium chromiireducens</name>
    <dbReference type="NCBI Taxonomy" id="225345"/>
    <lineage>
        <taxon>Bacteria</taxon>
        <taxon>Bacillati</taxon>
        <taxon>Bacillota</taxon>
        <taxon>Clostridia</taxon>
        <taxon>Eubacteriales</taxon>
        <taxon>Clostridiaceae</taxon>
        <taxon>Clostridium</taxon>
    </lineage>
</organism>
<protein>
    <submittedName>
        <fullName evidence="2">Glycosyltransferase</fullName>
    </submittedName>
</protein>
<dbReference type="RefSeq" id="WP_160359901.1">
    <property type="nucleotide sequence ID" value="NZ_WSRQ01000025.1"/>
</dbReference>
<dbReference type="AlphaFoldDB" id="A0A964RNU9"/>
<evidence type="ECO:0000313" key="2">
    <source>
        <dbReference type="EMBL" id="MVX65097.1"/>
    </source>
</evidence>
<dbReference type="InterPro" id="IPR029044">
    <property type="entry name" value="Nucleotide-diphossugar_trans"/>
</dbReference>
<proteinExistence type="predicted"/>